<comment type="caution">
    <text evidence="2">The sequence shown here is derived from an EMBL/GenBank/DDBJ whole genome shotgun (WGS) entry which is preliminary data.</text>
</comment>
<evidence type="ECO:0000259" key="1">
    <source>
        <dbReference type="Pfam" id="PF01584"/>
    </source>
</evidence>
<proteinExistence type="predicted"/>
<protein>
    <submittedName>
        <fullName evidence="2">Chemotaxis protein CheW</fullName>
    </submittedName>
</protein>
<dbReference type="InterPro" id="IPR002545">
    <property type="entry name" value="CheW-lke_dom"/>
</dbReference>
<dbReference type="Pfam" id="PF01584">
    <property type="entry name" value="CheW"/>
    <property type="match status" value="1"/>
</dbReference>
<dbReference type="RefSeq" id="WP_233087770.1">
    <property type="nucleotide sequence ID" value="NZ_BAABWN010000002.1"/>
</dbReference>
<sequence>MTEEPKLLDYEKLDILACLLLPLDGFNLLLPTVSVAEMVPYEMPFRGDKGPQWYLGEFYWRNIAIPLVSYESINGDQNPGVSTRARVAILNCTGQSEHLPFLGIVTQGIPRLAQVENDHIIETSKEAAHKYDLMKVQIAAEEAIIPDIPGIERAYLELDL</sequence>
<dbReference type="InterPro" id="IPR036061">
    <property type="entry name" value="CheW-like_dom_sf"/>
</dbReference>
<name>A0ABQ0A5K1_9GAMM</name>
<feature type="domain" description="CheW-like" evidence="1">
    <location>
        <begin position="18"/>
        <end position="125"/>
    </location>
</feature>
<gene>
    <name evidence="2" type="ORF">NBRC116591_07390</name>
</gene>
<dbReference type="EMBL" id="BAABWN010000002">
    <property type="protein sequence ID" value="GAA6166929.1"/>
    <property type="molecule type" value="Genomic_DNA"/>
</dbReference>
<accession>A0ABQ0A5K1</accession>
<keyword evidence="3" id="KW-1185">Reference proteome</keyword>
<dbReference type="SUPFAM" id="SSF50341">
    <property type="entry name" value="CheW-like"/>
    <property type="match status" value="1"/>
</dbReference>
<evidence type="ECO:0000313" key="2">
    <source>
        <dbReference type="EMBL" id="GAA6166929.1"/>
    </source>
</evidence>
<organism evidence="2 3">
    <name type="scientific">Sessilibacter corallicola</name>
    <dbReference type="NCBI Taxonomy" id="2904075"/>
    <lineage>
        <taxon>Bacteria</taxon>
        <taxon>Pseudomonadati</taxon>
        <taxon>Pseudomonadota</taxon>
        <taxon>Gammaproteobacteria</taxon>
        <taxon>Cellvibrionales</taxon>
        <taxon>Cellvibrionaceae</taxon>
        <taxon>Sessilibacter</taxon>
    </lineage>
</organism>
<reference evidence="2 3" key="1">
    <citation type="submission" date="2024-04" db="EMBL/GenBank/DDBJ databases">
        <title>Draft genome sequence of Sessilibacter corallicola NBRC 116591.</title>
        <authorList>
            <person name="Miyakawa T."/>
            <person name="Kusuya Y."/>
            <person name="Miura T."/>
        </authorList>
    </citation>
    <scope>NUCLEOTIDE SEQUENCE [LARGE SCALE GENOMIC DNA]</scope>
    <source>
        <strain evidence="2 3">KU-00831-HH</strain>
    </source>
</reference>
<dbReference type="Proteomes" id="UP001465153">
    <property type="component" value="Unassembled WGS sequence"/>
</dbReference>
<evidence type="ECO:0000313" key="3">
    <source>
        <dbReference type="Proteomes" id="UP001465153"/>
    </source>
</evidence>